<feature type="chain" id="PRO_5025461314" evidence="1">
    <location>
        <begin position="20"/>
        <end position="391"/>
    </location>
</feature>
<organism evidence="3">
    <name type="scientific">Symploca sp. SIO1C4</name>
    <dbReference type="NCBI Taxonomy" id="2607765"/>
    <lineage>
        <taxon>Bacteria</taxon>
        <taxon>Bacillati</taxon>
        <taxon>Cyanobacteriota</taxon>
        <taxon>Cyanophyceae</taxon>
        <taxon>Coleofasciculales</taxon>
        <taxon>Coleofasciculaceae</taxon>
        <taxon>Symploca</taxon>
    </lineage>
</organism>
<dbReference type="Pfam" id="PF13449">
    <property type="entry name" value="Phytase-like"/>
    <property type="match status" value="1"/>
</dbReference>
<dbReference type="EMBL" id="JAAHFQ010000766">
    <property type="protein sequence ID" value="NER31262.1"/>
    <property type="molecule type" value="Genomic_DNA"/>
</dbReference>
<feature type="domain" description="Phytase-like" evidence="2">
    <location>
        <begin position="54"/>
        <end position="376"/>
    </location>
</feature>
<evidence type="ECO:0000313" key="3">
    <source>
        <dbReference type="EMBL" id="NER31262.1"/>
    </source>
</evidence>
<name>A0A6B3NLE7_9CYAN</name>
<dbReference type="PANTHER" id="PTHR37957:SF1">
    <property type="entry name" value="PHYTASE-LIKE DOMAIN-CONTAINING PROTEIN"/>
    <property type="match status" value="1"/>
</dbReference>
<dbReference type="AlphaFoldDB" id="A0A6B3NLE7"/>
<evidence type="ECO:0000256" key="1">
    <source>
        <dbReference type="SAM" id="SignalP"/>
    </source>
</evidence>
<proteinExistence type="predicted"/>
<gene>
    <name evidence="3" type="ORF">F6J89_27500</name>
</gene>
<dbReference type="InterPro" id="IPR027372">
    <property type="entry name" value="Phytase-like_dom"/>
</dbReference>
<accession>A0A6B3NLE7</accession>
<keyword evidence="1" id="KW-0732">Signal</keyword>
<feature type="signal peptide" evidence="1">
    <location>
        <begin position="1"/>
        <end position="19"/>
    </location>
</feature>
<sequence length="391" mass="42803">MLSLLLVVTVALLSFLMSACVPSEAITAEQRTFLDISLKYLGEYQLPKMEFKDTKVGGLSGLSYDKQRDRFYAISDDRSQLAPARFYTLKLILNQTNTGEITIDKVEIEDVTLITNEQGKTFVPGSIDPEGIALSAQGNVFISSEGSTKQGIAPFIREFDLNTGKQLQSLPIPERYLANDASDEEQSPRGIQNNLGFESLTLEPLSLAAAKGDPFRLFTATESALFQDTLPPPSEEELPQPARIRMMQYLIGEATPTLLVSENVYLLDIAPSGTIANGLTDLITLGNAGHFLSLERTYGLGGNSAKIYQLATGSATDTSGIFTLKGDISRIEPIQKKLLLDLSELGIYLDNLEGIELGPRLSDGTQSLLLVSDDNFREEQVTQFLLFKLES</sequence>
<evidence type="ECO:0000259" key="2">
    <source>
        <dbReference type="Pfam" id="PF13449"/>
    </source>
</evidence>
<dbReference type="PANTHER" id="PTHR37957">
    <property type="entry name" value="BLR7070 PROTEIN"/>
    <property type="match status" value="1"/>
</dbReference>
<reference evidence="3" key="1">
    <citation type="submission" date="2019-11" db="EMBL/GenBank/DDBJ databases">
        <title>Genomic insights into an expanded diversity of filamentous marine cyanobacteria reveals the extraordinary biosynthetic potential of Moorea and Okeania.</title>
        <authorList>
            <person name="Ferreira Leao T."/>
            <person name="Wang M."/>
            <person name="Moss N."/>
            <person name="Da Silva R."/>
            <person name="Sanders J."/>
            <person name="Nurk S."/>
            <person name="Gurevich A."/>
            <person name="Humphrey G."/>
            <person name="Reher R."/>
            <person name="Zhu Q."/>
            <person name="Belda-Ferre P."/>
            <person name="Glukhov E."/>
            <person name="Rex R."/>
            <person name="Dorrestein P.C."/>
            <person name="Knight R."/>
            <person name="Pevzner P."/>
            <person name="Gerwick W.H."/>
            <person name="Gerwick L."/>
        </authorList>
    </citation>
    <scope>NUCLEOTIDE SEQUENCE</scope>
    <source>
        <strain evidence="3">SIO1C4</strain>
    </source>
</reference>
<protein>
    <submittedName>
        <fullName evidence="3">Esterase-like activity of phytase family protein</fullName>
    </submittedName>
</protein>
<comment type="caution">
    <text evidence="3">The sequence shown here is derived from an EMBL/GenBank/DDBJ whole genome shotgun (WGS) entry which is preliminary data.</text>
</comment>